<protein>
    <recommendedName>
        <fullName evidence="10 11">tRNA-2-methylthio-N(6)-dimethylallyladenosine synthase</fullName>
        <ecNumber evidence="10 11">2.8.4.3</ecNumber>
    </recommendedName>
    <alternativeName>
        <fullName evidence="11">(Dimethylallyl)adenosine tRNA methylthiotransferase MiaB</fullName>
    </alternativeName>
    <alternativeName>
        <fullName evidence="11">tRNA-i(6)A37 methylthiotransferase</fullName>
    </alternativeName>
</protein>
<dbReference type="PROSITE" id="PS01278">
    <property type="entry name" value="MTTASE_RADICAL"/>
    <property type="match status" value="1"/>
</dbReference>
<dbReference type="NCBIfam" id="TIGR00089">
    <property type="entry name" value="MiaB/RimO family radical SAM methylthiotransferase"/>
    <property type="match status" value="1"/>
</dbReference>
<dbReference type="EMBL" id="WKKF01000001">
    <property type="protein sequence ID" value="MRX53752.1"/>
    <property type="molecule type" value="Genomic_DNA"/>
</dbReference>
<dbReference type="InterPro" id="IPR020612">
    <property type="entry name" value="Methylthiotransferase_CS"/>
</dbReference>
<evidence type="ECO:0000259" key="13">
    <source>
        <dbReference type="PROSITE" id="PS50926"/>
    </source>
</evidence>
<evidence type="ECO:0000313" key="17">
    <source>
        <dbReference type="Proteomes" id="UP000441585"/>
    </source>
</evidence>
<dbReference type="HAMAP" id="MF_01864">
    <property type="entry name" value="tRNA_metthiotr_MiaB"/>
    <property type="match status" value="1"/>
</dbReference>
<dbReference type="AlphaFoldDB" id="A0A6I2M8V8"/>
<dbReference type="SFLD" id="SFLDS00029">
    <property type="entry name" value="Radical_SAM"/>
    <property type="match status" value="1"/>
</dbReference>
<dbReference type="InterPro" id="IPR023404">
    <property type="entry name" value="rSAM_horseshoe"/>
</dbReference>
<dbReference type="Gene3D" id="3.40.50.12160">
    <property type="entry name" value="Methylthiotransferase, N-terminal domain"/>
    <property type="match status" value="1"/>
</dbReference>
<dbReference type="InterPro" id="IPR007197">
    <property type="entry name" value="rSAM"/>
</dbReference>
<dbReference type="GO" id="GO:0046872">
    <property type="term" value="F:metal ion binding"/>
    <property type="evidence" value="ECO:0007669"/>
    <property type="project" value="UniProtKB-KW"/>
</dbReference>
<evidence type="ECO:0000256" key="11">
    <source>
        <dbReference type="HAMAP-Rule" id="MF_01864"/>
    </source>
</evidence>
<evidence type="ECO:0000256" key="8">
    <source>
        <dbReference type="ARBA" id="ARBA00023004"/>
    </source>
</evidence>
<feature type="binding site" evidence="11">
    <location>
        <position position="75"/>
    </location>
    <ligand>
        <name>[4Fe-4S] cluster</name>
        <dbReference type="ChEBI" id="CHEBI:49883"/>
        <label>1</label>
    </ligand>
</feature>
<keyword evidence="4 11" id="KW-0808">Transferase</keyword>
<sequence length="509" mass="57994">MNEKQRLENTQVNPADKKSEKDYSKYFQAVYMPPSLKDAKKRGKEEVKYQNDFSISEEFRGLGNGKKFLIRTYGCQMNEHDTEVMAGIFMALGYEATNTTEDADVILLNTCAIRENAENKVFGEIGHLKSLKREKPGLLIGVCGCMSQEESVVTRIMKKHQHVDMIFGTHNIHRLPNILKDAYMSKEMVIEVWSKEGDVIENLPRERKGNVKAWVNIMFGCDKFCTYCIVPYTRGKERSRRPEEIIQEVRKLAAGGYKEITLLGQNVNAYGKDFEDISYGLGDLMDEIRKIDVARVRFTTSHPRDFDDHLIEVLAKGGNLLDHIHLPVQSGSSEILKLMARKYDREKYMTLVKKIKEAIPTASLTTDIIVGFPNETDEQFEETLSMYREVEFDSAYTFIYSPREGTPAAKMQDNVPMEVKKARLQKLNDLVKEISAKKMMEYEGQVVEVLVEGESKNNPEVLAGYTTKSKLVNFKGPKSAVGQIVKVKINKAKTWSLDGEMVEEAIEVK</sequence>
<evidence type="ECO:0000256" key="1">
    <source>
        <dbReference type="ARBA" id="ARBA00003234"/>
    </source>
</evidence>
<feature type="domain" description="TRAM" evidence="13">
    <location>
        <begin position="440"/>
        <end position="503"/>
    </location>
</feature>
<comment type="subunit">
    <text evidence="11">Monomer.</text>
</comment>
<dbReference type="FunFam" id="3.80.30.20:FF:000001">
    <property type="entry name" value="tRNA-2-methylthio-N(6)-dimethylallyladenosine synthase 2"/>
    <property type="match status" value="1"/>
</dbReference>
<keyword evidence="7 11" id="KW-0479">Metal-binding</keyword>
<dbReference type="SMART" id="SM00729">
    <property type="entry name" value="Elp3"/>
    <property type="match status" value="1"/>
</dbReference>
<dbReference type="GO" id="GO:0005829">
    <property type="term" value="C:cytosol"/>
    <property type="evidence" value="ECO:0007669"/>
    <property type="project" value="TreeGrafter"/>
</dbReference>
<dbReference type="InterPro" id="IPR058240">
    <property type="entry name" value="rSAM_sf"/>
</dbReference>
<comment type="caution">
    <text evidence="16">The sequence shown here is derived from an EMBL/GenBank/DDBJ whole genome shotgun (WGS) entry which is preliminary data.</text>
</comment>
<keyword evidence="9 11" id="KW-0411">Iron-sulfur</keyword>
<dbReference type="Proteomes" id="UP000441585">
    <property type="component" value="Unassembled WGS sequence"/>
</dbReference>
<reference evidence="16 17" key="1">
    <citation type="submission" date="2019-11" db="EMBL/GenBank/DDBJ databases">
        <title>Bacillus idriensis genome.</title>
        <authorList>
            <person name="Konopka E.N."/>
            <person name="Newman J.D."/>
        </authorList>
    </citation>
    <scope>NUCLEOTIDE SEQUENCE [LARGE SCALE GENOMIC DNA]</scope>
    <source>
        <strain evidence="16 17">DSM 19097</strain>
    </source>
</reference>
<dbReference type="CDD" id="cd01335">
    <property type="entry name" value="Radical_SAM"/>
    <property type="match status" value="1"/>
</dbReference>
<evidence type="ECO:0000256" key="4">
    <source>
        <dbReference type="ARBA" id="ARBA00022679"/>
    </source>
</evidence>
<dbReference type="GO" id="GO:0051539">
    <property type="term" value="F:4 iron, 4 sulfur cluster binding"/>
    <property type="evidence" value="ECO:0007669"/>
    <property type="project" value="UniProtKB-UniRule"/>
</dbReference>
<keyword evidence="3 11" id="KW-0963">Cytoplasm</keyword>
<dbReference type="Pfam" id="PF04055">
    <property type="entry name" value="Radical_SAM"/>
    <property type="match status" value="1"/>
</dbReference>
<dbReference type="Pfam" id="PF01938">
    <property type="entry name" value="TRAM"/>
    <property type="match status" value="1"/>
</dbReference>
<keyword evidence="17" id="KW-1185">Reference proteome</keyword>
<name>A0A6I2M8V8_9BACI</name>
<feature type="domain" description="Radical SAM core" evidence="15">
    <location>
        <begin position="207"/>
        <end position="437"/>
    </location>
</feature>
<feature type="binding site" evidence="11">
    <location>
        <position position="221"/>
    </location>
    <ligand>
        <name>[4Fe-4S] cluster</name>
        <dbReference type="ChEBI" id="CHEBI:49883"/>
        <label>2</label>
        <note>4Fe-4S-S-AdoMet</note>
    </ligand>
</feature>
<keyword evidence="8 11" id="KW-0408">Iron</keyword>
<dbReference type="FunFam" id="3.40.50.12160:FF:000006">
    <property type="entry name" value="tRNA-2-methylthio-N(6)-dimethylallyladenosine synthase"/>
    <property type="match status" value="1"/>
</dbReference>
<dbReference type="Gene3D" id="3.80.30.20">
    <property type="entry name" value="tm_1862 like domain"/>
    <property type="match status" value="1"/>
</dbReference>
<dbReference type="SFLD" id="SFLDG01082">
    <property type="entry name" value="B12-binding_domain_containing"/>
    <property type="match status" value="1"/>
</dbReference>
<keyword evidence="6 11" id="KW-0819">tRNA processing</keyword>
<evidence type="ECO:0000256" key="7">
    <source>
        <dbReference type="ARBA" id="ARBA00022723"/>
    </source>
</evidence>
<dbReference type="PANTHER" id="PTHR43020">
    <property type="entry name" value="CDK5 REGULATORY SUBUNIT-ASSOCIATED PROTEIN 1"/>
    <property type="match status" value="1"/>
</dbReference>
<dbReference type="SFLD" id="SFLDG01061">
    <property type="entry name" value="methylthiotransferase"/>
    <property type="match status" value="1"/>
</dbReference>
<evidence type="ECO:0000256" key="3">
    <source>
        <dbReference type="ARBA" id="ARBA00022490"/>
    </source>
</evidence>
<organism evidence="16 17">
    <name type="scientific">Metabacillus idriensis</name>
    <dbReference type="NCBI Taxonomy" id="324768"/>
    <lineage>
        <taxon>Bacteria</taxon>
        <taxon>Bacillati</taxon>
        <taxon>Bacillota</taxon>
        <taxon>Bacilli</taxon>
        <taxon>Bacillales</taxon>
        <taxon>Bacillaceae</taxon>
        <taxon>Metabacillus</taxon>
    </lineage>
</organism>
<dbReference type="PROSITE" id="PS50926">
    <property type="entry name" value="TRAM"/>
    <property type="match status" value="1"/>
</dbReference>
<evidence type="ECO:0000256" key="2">
    <source>
        <dbReference type="ARBA" id="ARBA00022485"/>
    </source>
</evidence>
<feature type="binding site" evidence="11">
    <location>
        <position position="145"/>
    </location>
    <ligand>
        <name>[4Fe-4S] cluster</name>
        <dbReference type="ChEBI" id="CHEBI:49883"/>
        <label>1</label>
    </ligand>
</feature>
<feature type="binding site" evidence="11">
    <location>
        <position position="225"/>
    </location>
    <ligand>
        <name>[4Fe-4S] cluster</name>
        <dbReference type="ChEBI" id="CHEBI:49883"/>
        <label>2</label>
        <note>4Fe-4S-S-AdoMet</note>
    </ligand>
</feature>
<feature type="binding site" evidence="11">
    <location>
        <position position="111"/>
    </location>
    <ligand>
        <name>[4Fe-4S] cluster</name>
        <dbReference type="ChEBI" id="CHEBI:49883"/>
        <label>1</label>
    </ligand>
</feature>
<keyword evidence="5 11" id="KW-0949">S-adenosyl-L-methionine</keyword>
<dbReference type="SFLD" id="SFLDF00273">
    <property type="entry name" value="(dimethylallyl)adenosine_tRNA"/>
    <property type="match status" value="1"/>
</dbReference>
<dbReference type="InterPro" id="IPR005839">
    <property type="entry name" value="Methylthiotransferase"/>
</dbReference>
<evidence type="ECO:0000256" key="9">
    <source>
        <dbReference type="ARBA" id="ARBA00023014"/>
    </source>
</evidence>
<dbReference type="InterPro" id="IPR013848">
    <property type="entry name" value="Methylthiotransferase_N"/>
</dbReference>
<dbReference type="PROSITE" id="PS51918">
    <property type="entry name" value="RADICAL_SAM"/>
    <property type="match status" value="1"/>
</dbReference>
<gene>
    <name evidence="11 16" type="primary">miaB</name>
    <name evidence="16" type="ORF">GJU41_07180</name>
</gene>
<evidence type="ECO:0000256" key="6">
    <source>
        <dbReference type="ARBA" id="ARBA00022694"/>
    </source>
</evidence>
<comment type="similarity">
    <text evidence="11">Belongs to the methylthiotransferase family. MiaB subfamily.</text>
</comment>
<proteinExistence type="inferred from homology"/>
<dbReference type="GO" id="GO:0035597">
    <property type="term" value="F:tRNA-2-methylthio-N(6)-dimethylallyladenosine(37) synthase activity"/>
    <property type="evidence" value="ECO:0007669"/>
    <property type="project" value="UniProtKB-EC"/>
</dbReference>
<dbReference type="PANTHER" id="PTHR43020:SF2">
    <property type="entry name" value="MITOCHONDRIAL TRNA METHYLTHIOTRANSFERASE CDK5RAP1"/>
    <property type="match status" value="1"/>
</dbReference>
<dbReference type="SUPFAM" id="SSF102114">
    <property type="entry name" value="Radical SAM enzymes"/>
    <property type="match status" value="1"/>
</dbReference>
<evidence type="ECO:0000259" key="15">
    <source>
        <dbReference type="PROSITE" id="PS51918"/>
    </source>
</evidence>
<evidence type="ECO:0000256" key="10">
    <source>
        <dbReference type="ARBA" id="ARBA00033765"/>
    </source>
</evidence>
<dbReference type="InterPro" id="IPR006463">
    <property type="entry name" value="MiaB_methiolase"/>
</dbReference>
<dbReference type="InterPro" id="IPR038135">
    <property type="entry name" value="Methylthiotransferase_N_sf"/>
</dbReference>
<comment type="catalytic activity">
    <reaction evidence="11">
        <text>N(6)-dimethylallyladenosine(37) in tRNA + (sulfur carrier)-SH + AH2 + 2 S-adenosyl-L-methionine = 2-methylsulfanyl-N(6)-dimethylallyladenosine(37) in tRNA + (sulfur carrier)-H + 5'-deoxyadenosine + L-methionine + A + S-adenosyl-L-homocysteine + 2 H(+)</text>
        <dbReference type="Rhea" id="RHEA:37067"/>
        <dbReference type="Rhea" id="RHEA-COMP:10375"/>
        <dbReference type="Rhea" id="RHEA-COMP:10376"/>
        <dbReference type="Rhea" id="RHEA-COMP:14737"/>
        <dbReference type="Rhea" id="RHEA-COMP:14739"/>
        <dbReference type="ChEBI" id="CHEBI:13193"/>
        <dbReference type="ChEBI" id="CHEBI:15378"/>
        <dbReference type="ChEBI" id="CHEBI:17319"/>
        <dbReference type="ChEBI" id="CHEBI:17499"/>
        <dbReference type="ChEBI" id="CHEBI:29917"/>
        <dbReference type="ChEBI" id="CHEBI:57844"/>
        <dbReference type="ChEBI" id="CHEBI:57856"/>
        <dbReference type="ChEBI" id="CHEBI:59789"/>
        <dbReference type="ChEBI" id="CHEBI:64428"/>
        <dbReference type="ChEBI" id="CHEBI:74415"/>
        <dbReference type="ChEBI" id="CHEBI:74417"/>
        <dbReference type="EC" id="2.8.4.3"/>
    </reaction>
</comment>
<feature type="binding site" evidence="11">
    <location>
        <position position="228"/>
    </location>
    <ligand>
        <name>[4Fe-4S] cluster</name>
        <dbReference type="ChEBI" id="CHEBI:49883"/>
        <label>2</label>
        <note>4Fe-4S-S-AdoMet</note>
    </ligand>
</feature>
<accession>A0A6I2M8V8</accession>
<keyword evidence="2 11" id="KW-0004">4Fe-4S</keyword>
<feature type="region of interest" description="Disordered" evidence="12">
    <location>
        <begin position="1"/>
        <end position="21"/>
    </location>
</feature>
<evidence type="ECO:0000256" key="5">
    <source>
        <dbReference type="ARBA" id="ARBA00022691"/>
    </source>
</evidence>
<comment type="function">
    <text evidence="1 11">Catalyzes the methylthiolation of N6-(dimethylallyl)adenosine (i(6)A), leading to the formation of 2-methylthio-N6-(dimethylallyl)adenosine (ms(2)i(6)A) at position 37 in tRNAs that read codons beginning with uridine.</text>
</comment>
<dbReference type="Pfam" id="PF00919">
    <property type="entry name" value="UPF0004"/>
    <property type="match status" value="1"/>
</dbReference>
<evidence type="ECO:0000259" key="14">
    <source>
        <dbReference type="PROSITE" id="PS51449"/>
    </source>
</evidence>
<feature type="domain" description="MTTase N-terminal" evidence="14">
    <location>
        <begin position="66"/>
        <end position="184"/>
    </location>
</feature>
<dbReference type="RefSeq" id="WP_070877327.1">
    <property type="nucleotide sequence ID" value="NZ_CAJFZX010000003.1"/>
</dbReference>
<dbReference type="PROSITE" id="PS51449">
    <property type="entry name" value="MTTASE_N"/>
    <property type="match status" value="1"/>
</dbReference>
<comment type="subcellular location">
    <subcellularLocation>
        <location evidence="11">Cytoplasm</location>
    </subcellularLocation>
</comment>
<dbReference type="NCBIfam" id="TIGR01574">
    <property type="entry name" value="miaB-methiolase"/>
    <property type="match status" value="1"/>
</dbReference>
<dbReference type="EC" id="2.8.4.3" evidence="10 11"/>
<evidence type="ECO:0000313" key="16">
    <source>
        <dbReference type="EMBL" id="MRX53752.1"/>
    </source>
</evidence>
<evidence type="ECO:0000256" key="12">
    <source>
        <dbReference type="SAM" id="MobiDB-lite"/>
    </source>
</evidence>
<dbReference type="InterPro" id="IPR002792">
    <property type="entry name" value="TRAM_dom"/>
</dbReference>
<dbReference type="InterPro" id="IPR006638">
    <property type="entry name" value="Elp3/MiaA/NifB-like_rSAM"/>
</dbReference>
<comment type="cofactor">
    <cofactor evidence="11">
        <name>[4Fe-4S] cluster</name>
        <dbReference type="ChEBI" id="CHEBI:49883"/>
    </cofactor>
    <text evidence="11">Binds 2 [4Fe-4S] clusters. One cluster is coordinated with 3 cysteines and an exchangeable S-adenosyl-L-methionine.</text>
</comment>